<dbReference type="AlphaFoldDB" id="A0A285UYC4"/>
<organism evidence="1 2">
    <name type="scientific">Rhizobium subbaraonis</name>
    <dbReference type="NCBI Taxonomy" id="908946"/>
    <lineage>
        <taxon>Bacteria</taxon>
        <taxon>Pseudomonadati</taxon>
        <taxon>Pseudomonadota</taxon>
        <taxon>Alphaproteobacteria</taxon>
        <taxon>Hyphomicrobiales</taxon>
        <taxon>Rhizobiaceae</taxon>
        <taxon>Rhizobium/Agrobacterium group</taxon>
        <taxon>Rhizobium</taxon>
    </lineage>
</organism>
<accession>A0A285UYC4</accession>
<evidence type="ECO:0000313" key="1">
    <source>
        <dbReference type="EMBL" id="SOC46793.1"/>
    </source>
</evidence>
<dbReference type="EMBL" id="OBQD01000024">
    <property type="protein sequence ID" value="SOC46793.1"/>
    <property type="molecule type" value="Genomic_DNA"/>
</dbReference>
<proteinExistence type="predicted"/>
<gene>
    <name evidence="1" type="ORF">SAMN05892877_12444</name>
</gene>
<name>A0A285UYC4_9HYPH</name>
<sequence length="100" mass="11732">MNDDQQTTFNQAEEHGGFDLIALKTICKRFDVWDVAMKAAYVRLGILPWGSDRALIRIARRKLVPSNLCDPALREARRSYYRAMLRHHSEFKRLTGLFHR</sequence>
<dbReference type="RefSeq" id="WP_245423679.1">
    <property type="nucleotide sequence ID" value="NZ_OBQD01000024.1"/>
</dbReference>
<dbReference type="Proteomes" id="UP000219167">
    <property type="component" value="Unassembled WGS sequence"/>
</dbReference>
<reference evidence="1 2" key="1">
    <citation type="submission" date="2017-08" db="EMBL/GenBank/DDBJ databases">
        <authorList>
            <person name="de Groot N.N."/>
        </authorList>
    </citation>
    <scope>NUCLEOTIDE SEQUENCE [LARGE SCALE GENOMIC DNA]</scope>
    <source>
        <strain evidence="1 2">JC85</strain>
    </source>
</reference>
<keyword evidence="2" id="KW-1185">Reference proteome</keyword>
<evidence type="ECO:0000313" key="2">
    <source>
        <dbReference type="Proteomes" id="UP000219167"/>
    </source>
</evidence>
<protein>
    <submittedName>
        <fullName evidence="1">Uncharacterized protein</fullName>
    </submittedName>
</protein>